<feature type="transmembrane region" description="Helical" evidence="1">
    <location>
        <begin position="67"/>
        <end position="86"/>
    </location>
</feature>
<keyword evidence="1" id="KW-0812">Transmembrane</keyword>
<proteinExistence type="predicted"/>
<evidence type="ECO:0000313" key="3">
    <source>
        <dbReference type="Proteomes" id="UP001307849"/>
    </source>
</evidence>
<dbReference type="EMBL" id="JAVHJM010000002">
    <property type="protein sequence ID" value="KAK6518701.1"/>
    <property type="molecule type" value="Genomic_DNA"/>
</dbReference>
<name>A0AAN8NUV4_9PEZI</name>
<feature type="transmembrane region" description="Helical" evidence="1">
    <location>
        <begin position="20"/>
        <end position="41"/>
    </location>
</feature>
<evidence type="ECO:0000313" key="2">
    <source>
        <dbReference type="EMBL" id="KAK6518701.1"/>
    </source>
</evidence>
<keyword evidence="1" id="KW-0472">Membrane</keyword>
<keyword evidence="3" id="KW-1185">Reference proteome</keyword>
<sequence>MEQTFINDGFFTSVNCVFNIVLPFLTLVVYGVLAYRLLLALTIHPMSQLRDQANVATLQLMMSRGNAVLYVTDIALCAILITKLYLPEGIRSISLVLVITYIRVRDSMDPDFRPRMMWVVWTGVYCALGLASMQIVDAIKAMDWLKVPAVSATISTALPL</sequence>
<accession>A0AAN8NUV4</accession>
<reference evidence="2 3" key="1">
    <citation type="submission" date="2019-10" db="EMBL/GenBank/DDBJ databases">
        <authorList>
            <person name="Palmer J.M."/>
        </authorList>
    </citation>
    <scope>NUCLEOTIDE SEQUENCE [LARGE SCALE GENOMIC DNA]</scope>
    <source>
        <strain evidence="2 3">TWF506</strain>
    </source>
</reference>
<feature type="transmembrane region" description="Helical" evidence="1">
    <location>
        <begin position="116"/>
        <end position="136"/>
    </location>
</feature>
<protein>
    <submittedName>
        <fullName evidence="2">Uncharacterized protein</fullName>
    </submittedName>
</protein>
<organism evidence="2 3">
    <name type="scientific">Arthrobotrys conoides</name>
    <dbReference type="NCBI Taxonomy" id="74498"/>
    <lineage>
        <taxon>Eukaryota</taxon>
        <taxon>Fungi</taxon>
        <taxon>Dikarya</taxon>
        <taxon>Ascomycota</taxon>
        <taxon>Pezizomycotina</taxon>
        <taxon>Orbiliomycetes</taxon>
        <taxon>Orbiliales</taxon>
        <taxon>Orbiliaceae</taxon>
        <taxon>Arthrobotrys</taxon>
    </lineage>
</organism>
<evidence type="ECO:0000256" key="1">
    <source>
        <dbReference type="SAM" id="Phobius"/>
    </source>
</evidence>
<keyword evidence="1" id="KW-1133">Transmembrane helix</keyword>
<comment type="caution">
    <text evidence="2">The sequence shown here is derived from an EMBL/GenBank/DDBJ whole genome shotgun (WGS) entry which is preliminary data.</text>
</comment>
<gene>
    <name evidence="2" type="ORF">TWF506_005839</name>
</gene>
<dbReference type="AlphaFoldDB" id="A0AAN8NUV4"/>
<dbReference type="Proteomes" id="UP001307849">
    <property type="component" value="Unassembled WGS sequence"/>
</dbReference>